<protein>
    <submittedName>
        <fullName evidence="4">AAEL002298-PA</fullName>
    </submittedName>
</protein>
<evidence type="ECO:0000313" key="5">
    <source>
        <dbReference type="Proteomes" id="UP000682892"/>
    </source>
</evidence>
<dbReference type="Gene3D" id="2.20.25.240">
    <property type="match status" value="1"/>
</dbReference>
<dbReference type="Pfam" id="PF07776">
    <property type="entry name" value="zf-AD"/>
    <property type="match status" value="1"/>
</dbReference>
<keyword evidence="1" id="KW-0862">Zinc</keyword>
<dbReference type="Proteomes" id="UP000682892">
    <property type="component" value="Chromosome 2"/>
</dbReference>
<dbReference type="SMART" id="SM00868">
    <property type="entry name" value="zf-AD"/>
    <property type="match status" value="1"/>
</dbReference>
<feature type="compositionally biased region" description="Acidic residues" evidence="2">
    <location>
        <begin position="316"/>
        <end position="331"/>
    </location>
</feature>
<evidence type="ECO:0000259" key="3">
    <source>
        <dbReference type="PROSITE" id="PS51915"/>
    </source>
</evidence>
<name>A0A1S4F1B2_AEDAE</name>
<dbReference type="GO" id="GO:0005634">
    <property type="term" value="C:nucleus"/>
    <property type="evidence" value="ECO:0007669"/>
    <property type="project" value="InterPro"/>
</dbReference>
<feature type="region of interest" description="Disordered" evidence="2">
    <location>
        <begin position="283"/>
        <end position="343"/>
    </location>
</feature>
<dbReference type="Gene3D" id="3.40.1800.20">
    <property type="match status" value="1"/>
</dbReference>
<reference evidence="4" key="3">
    <citation type="submission" date="2012-09" db="EMBL/GenBank/DDBJ databases">
        <authorList>
            <consortium name="VectorBase"/>
        </authorList>
    </citation>
    <scope>NUCLEOTIDE SEQUENCE</scope>
    <source>
        <strain evidence="4">Liverpool</strain>
    </source>
</reference>
<feature type="domain" description="ZAD" evidence="3">
    <location>
        <begin position="14"/>
        <end position="94"/>
    </location>
</feature>
<proteinExistence type="predicted"/>
<organism evidence="4 5">
    <name type="scientific">Aedes aegypti</name>
    <name type="common">Yellowfever mosquito</name>
    <name type="synonym">Culex aegypti</name>
    <dbReference type="NCBI Taxonomy" id="7159"/>
    <lineage>
        <taxon>Eukaryota</taxon>
        <taxon>Metazoa</taxon>
        <taxon>Ecdysozoa</taxon>
        <taxon>Arthropoda</taxon>
        <taxon>Hexapoda</taxon>
        <taxon>Insecta</taxon>
        <taxon>Pterygota</taxon>
        <taxon>Neoptera</taxon>
        <taxon>Endopterygota</taxon>
        <taxon>Diptera</taxon>
        <taxon>Nematocera</taxon>
        <taxon>Culicoidea</taxon>
        <taxon>Culicidae</taxon>
        <taxon>Culicinae</taxon>
        <taxon>Aedini</taxon>
        <taxon>Aedes</taxon>
        <taxon>Stegomyia</taxon>
    </lineage>
</organism>
<keyword evidence="1" id="KW-0479">Metal-binding</keyword>
<evidence type="ECO:0000256" key="2">
    <source>
        <dbReference type="SAM" id="MobiDB-lite"/>
    </source>
</evidence>
<dbReference type="PROSITE" id="PS51915">
    <property type="entry name" value="ZAD"/>
    <property type="match status" value="1"/>
</dbReference>
<dbReference type="EMBL" id="CH477238">
    <property type="protein sequence ID" value="EAT46537.1"/>
    <property type="molecule type" value="Genomic_DNA"/>
</dbReference>
<dbReference type="OrthoDB" id="7401686at2759"/>
<accession>A0A1S4F1B2</accession>
<dbReference type="SUPFAM" id="SSF57716">
    <property type="entry name" value="Glucocorticoid receptor-like (DNA-binding domain)"/>
    <property type="match status" value="1"/>
</dbReference>
<dbReference type="OMA" id="NVEPRTY"/>
<dbReference type="KEGG" id="aag:5574195"/>
<keyword evidence="1" id="KW-0863">Zinc-finger</keyword>
<dbReference type="InterPro" id="IPR012934">
    <property type="entry name" value="Znf_AD"/>
</dbReference>
<evidence type="ECO:0000256" key="1">
    <source>
        <dbReference type="PROSITE-ProRule" id="PRU01263"/>
    </source>
</evidence>
<feature type="binding site" evidence="1">
    <location>
        <position position="16"/>
    </location>
    <ligand>
        <name>Zn(2+)</name>
        <dbReference type="ChEBI" id="CHEBI:29105"/>
    </ligand>
</feature>
<feature type="binding site" evidence="1">
    <location>
        <position position="67"/>
    </location>
    <ligand>
        <name>Zn(2+)</name>
        <dbReference type="ChEBI" id="CHEBI:29105"/>
    </ligand>
</feature>
<gene>
    <name evidence="4" type="ORF">AaeL_AAEL002298</name>
</gene>
<feature type="compositionally biased region" description="Basic and acidic residues" evidence="2">
    <location>
        <begin position="283"/>
        <end position="293"/>
    </location>
</feature>
<feature type="binding site" evidence="1">
    <location>
        <position position="70"/>
    </location>
    <ligand>
        <name>Zn(2+)</name>
        <dbReference type="ChEBI" id="CHEBI:29105"/>
    </ligand>
</feature>
<dbReference type="AlphaFoldDB" id="A0A1S4F1B2"/>
<sequence length="387" mass="43382">MTNVTVVFEYEEPEYCRLCLAEPTKHNELTTIGRASGSEVHKDIIPIIRELLMIQLDPEKDSASFICSTCLESLVEFHQYKSRCQTNNDALQKKATDRKKKQIELAKSAIQSTDVLDQVRDGDPIKVIIRMNAEGKASVSLQVQSKQPVVEIPKSVEAPSPAVTRPIVAASKAVSAPAKPKKLPKQEFYFYKTLNSNCGLIYGGFRYCASIPRWNGTHWICEQRRSHNCKALIYVDVTYSAFYLHSEHDHDPPLVRPNFSIYKAADVLSKVIEKEKQIRIARQATKENSKNDVDPTGARALDEALSSRDMRIKEESDSDLDSDEEDDEMDSNDGSSVLADSKTVDVEMLPVVKVKEEPHTATAPPVPPAKRIKINAGDNTYFIKELT</sequence>
<feature type="compositionally biased region" description="Basic and acidic residues" evidence="2">
    <location>
        <begin position="300"/>
        <end position="315"/>
    </location>
</feature>
<reference evidence="4" key="1">
    <citation type="submission" date="2005-10" db="EMBL/GenBank/DDBJ databases">
        <authorList>
            <person name="Loftus B.J."/>
            <person name="Nene V.M."/>
            <person name="Hannick L.I."/>
            <person name="Bidwell S."/>
            <person name="Haas B."/>
            <person name="Amedeo P."/>
            <person name="Orvis J."/>
            <person name="Wortman J.R."/>
            <person name="White O.R."/>
            <person name="Salzberg S."/>
            <person name="Shumway M."/>
            <person name="Koo H."/>
            <person name="Zhao Y."/>
            <person name="Holmes M."/>
            <person name="Miller J."/>
            <person name="Schatz M."/>
            <person name="Pop M."/>
            <person name="Pai G."/>
            <person name="Utterback T."/>
            <person name="Rogers Y.-H."/>
            <person name="Kravitz S."/>
            <person name="Fraser C.M."/>
        </authorList>
    </citation>
    <scope>NUCLEOTIDE SEQUENCE</scope>
    <source>
        <strain evidence="4">Liverpool</strain>
    </source>
</reference>
<evidence type="ECO:0000313" key="4">
    <source>
        <dbReference type="EMBL" id="EAT46537.1"/>
    </source>
</evidence>
<feature type="binding site" evidence="1">
    <location>
        <position position="19"/>
    </location>
    <ligand>
        <name>Zn(2+)</name>
        <dbReference type="ChEBI" id="CHEBI:29105"/>
    </ligand>
</feature>
<reference evidence="4" key="2">
    <citation type="journal article" date="2007" name="Science">
        <title>Genome sequence of Aedes aegypti, a major arbovirus vector.</title>
        <authorList>
            <person name="Nene V."/>
            <person name="Wortman J.R."/>
            <person name="Lawson D."/>
            <person name="Haas B."/>
            <person name="Kodira C."/>
            <person name="Tu Z.J."/>
            <person name="Loftus B."/>
            <person name="Xi Z."/>
            <person name="Megy K."/>
            <person name="Grabherr M."/>
            <person name="Ren Q."/>
            <person name="Zdobnov E.M."/>
            <person name="Lobo N.F."/>
            <person name="Campbell K.S."/>
            <person name="Brown S.E."/>
            <person name="Bonaldo M.F."/>
            <person name="Zhu J."/>
            <person name="Sinkins S.P."/>
            <person name="Hogenkamp D.G."/>
            <person name="Amedeo P."/>
            <person name="Arensburger P."/>
            <person name="Atkinson P.W."/>
            <person name="Bidwell S."/>
            <person name="Biedler J."/>
            <person name="Birney E."/>
            <person name="Bruggner R.V."/>
            <person name="Costas J."/>
            <person name="Coy M.R."/>
            <person name="Crabtree J."/>
            <person name="Crawford M."/>
            <person name="Debruyn B."/>
            <person name="Decaprio D."/>
            <person name="Eiglmeier K."/>
            <person name="Eisenstadt E."/>
            <person name="El-Dorry H."/>
            <person name="Gelbart W.M."/>
            <person name="Gomes S.L."/>
            <person name="Hammond M."/>
            <person name="Hannick L.I."/>
            <person name="Hogan J.R."/>
            <person name="Holmes M.H."/>
            <person name="Jaffe D."/>
            <person name="Johnston J.S."/>
            <person name="Kennedy R.C."/>
            <person name="Koo H."/>
            <person name="Kravitz S."/>
            <person name="Kriventseva E.V."/>
            <person name="Kulp D."/>
            <person name="Labutti K."/>
            <person name="Lee E."/>
            <person name="Li S."/>
            <person name="Lovin D.D."/>
            <person name="Mao C."/>
            <person name="Mauceli E."/>
            <person name="Menck C.F."/>
            <person name="Miller J.R."/>
            <person name="Montgomery P."/>
            <person name="Mori A."/>
            <person name="Nascimento A.L."/>
            <person name="Naveira H.F."/>
            <person name="Nusbaum C."/>
            <person name="O'leary S."/>
            <person name="Orvis J."/>
            <person name="Pertea M."/>
            <person name="Quesneville H."/>
            <person name="Reidenbach K.R."/>
            <person name="Rogers Y.H."/>
            <person name="Roth C.W."/>
            <person name="Schneider J.R."/>
            <person name="Schatz M."/>
            <person name="Shumway M."/>
            <person name="Stanke M."/>
            <person name="Stinson E.O."/>
            <person name="Tubio J.M."/>
            <person name="Vanzee J.P."/>
            <person name="Verjovski-Almeida S."/>
            <person name="Werner D."/>
            <person name="White O."/>
            <person name="Wyder S."/>
            <person name="Zeng Q."/>
            <person name="Zhao Q."/>
            <person name="Zhao Y."/>
            <person name="Hill C.A."/>
            <person name="Raikhel A.S."/>
            <person name="Soares M.B."/>
            <person name="Knudson D.L."/>
            <person name="Lee N.H."/>
            <person name="Galagan J."/>
            <person name="Salzberg S.L."/>
            <person name="Paulsen I.T."/>
            <person name="Dimopoulos G."/>
            <person name="Collins F.H."/>
            <person name="Birren B."/>
            <person name="Fraser-Liggett C.M."/>
            <person name="Severson D.W."/>
        </authorList>
    </citation>
    <scope>NUCLEOTIDE SEQUENCE [LARGE SCALE GENOMIC DNA]</scope>
    <source>
        <strain evidence="4">Liverpool</strain>
    </source>
</reference>
<dbReference type="HOGENOM" id="CLU_714152_0_0_1"/>
<dbReference type="GO" id="GO:0008270">
    <property type="term" value="F:zinc ion binding"/>
    <property type="evidence" value="ECO:0007669"/>
    <property type="project" value="UniProtKB-UniRule"/>
</dbReference>